<dbReference type="Gene3D" id="2.170.150.80">
    <property type="entry name" value="NAC domain"/>
    <property type="match status" value="1"/>
</dbReference>
<evidence type="ECO:0000313" key="8">
    <source>
        <dbReference type="EMBL" id="KAL3504387.1"/>
    </source>
</evidence>
<dbReference type="EMBL" id="JBJUIK010000014">
    <property type="protein sequence ID" value="KAL3504387.1"/>
    <property type="molecule type" value="Genomic_DNA"/>
</dbReference>
<dbReference type="Proteomes" id="UP001630127">
    <property type="component" value="Unassembled WGS sequence"/>
</dbReference>
<sequence>MAEPFVAAAAGANDDDNNGGGEKRPPPPPPPLDLPPGYYFQPTDTELMLHLKEKVLGGDRWSGVIPIMNGFGTNPDDFPFERSGSLEETKGRLFHFFTENPRNNLATQHGYWSRVKEEEMRLGSLLDGYKKEYVYRRAGGEMTRLHIHQFSLNPAVYSAAGVDDNHKLRISNTVVCRVRDKGVPKPSRGRKRKHASI</sequence>
<dbReference type="AlphaFoldDB" id="A0ABD2YA97"/>
<evidence type="ECO:0000256" key="4">
    <source>
        <dbReference type="ARBA" id="ARBA00023163"/>
    </source>
</evidence>
<keyword evidence="3" id="KW-0238">DNA-binding</keyword>
<keyword evidence="9" id="KW-1185">Reference proteome</keyword>
<accession>A0ABD2YA97</accession>
<dbReference type="GO" id="GO:0005634">
    <property type="term" value="C:nucleus"/>
    <property type="evidence" value="ECO:0007669"/>
    <property type="project" value="UniProtKB-SubCell"/>
</dbReference>
<name>A0ABD2YA97_9GENT</name>
<evidence type="ECO:0000259" key="7">
    <source>
        <dbReference type="PROSITE" id="PS51005"/>
    </source>
</evidence>
<evidence type="ECO:0000313" key="9">
    <source>
        <dbReference type="Proteomes" id="UP001630127"/>
    </source>
</evidence>
<dbReference type="GO" id="GO:0003677">
    <property type="term" value="F:DNA binding"/>
    <property type="evidence" value="ECO:0007669"/>
    <property type="project" value="UniProtKB-KW"/>
</dbReference>
<evidence type="ECO:0000256" key="6">
    <source>
        <dbReference type="SAM" id="MobiDB-lite"/>
    </source>
</evidence>
<feature type="region of interest" description="Disordered" evidence="6">
    <location>
        <begin position="1"/>
        <end position="37"/>
    </location>
</feature>
<evidence type="ECO:0000256" key="1">
    <source>
        <dbReference type="ARBA" id="ARBA00004123"/>
    </source>
</evidence>
<dbReference type="InterPro" id="IPR036093">
    <property type="entry name" value="NAC_dom_sf"/>
</dbReference>
<evidence type="ECO:0000256" key="5">
    <source>
        <dbReference type="ARBA" id="ARBA00023242"/>
    </source>
</evidence>
<proteinExistence type="predicted"/>
<comment type="subcellular location">
    <subcellularLocation>
        <location evidence="1">Nucleus</location>
    </subcellularLocation>
</comment>
<feature type="domain" description="NAC" evidence="7">
    <location>
        <begin position="34"/>
        <end position="181"/>
    </location>
</feature>
<gene>
    <name evidence="8" type="ORF">ACH5RR_034228</name>
</gene>
<comment type="caution">
    <text evidence="8">The sequence shown here is derived from an EMBL/GenBank/DDBJ whole genome shotgun (WGS) entry which is preliminary data.</text>
</comment>
<keyword evidence="4" id="KW-0804">Transcription</keyword>
<dbReference type="PANTHER" id="PTHR31989">
    <property type="entry name" value="NAC DOMAIN-CONTAINING PROTEIN 82-RELATED"/>
    <property type="match status" value="1"/>
</dbReference>
<keyword evidence="5" id="KW-0539">Nucleus</keyword>
<dbReference type="PROSITE" id="PS51005">
    <property type="entry name" value="NAC"/>
    <property type="match status" value="1"/>
</dbReference>
<keyword evidence="2" id="KW-0805">Transcription regulation</keyword>
<evidence type="ECO:0000256" key="2">
    <source>
        <dbReference type="ARBA" id="ARBA00023015"/>
    </source>
</evidence>
<evidence type="ECO:0000256" key="3">
    <source>
        <dbReference type="ARBA" id="ARBA00023125"/>
    </source>
</evidence>
<dbReference type="InterPro" id="IPR003441">
    <property type="entry name" value="NAC-dom"/>
</dbReference>
<organism evidence="8 9">
    <name type="scientific">Cinchona calisaya</name>
    <dbReference type="NCBI Taxonomy" id="153742"/>
    <lineage>
        <taxon>Eukaryota</taxon>
        <taxon>Viridiplantae</taxon>
        <taxon>Streptophyta</taxon>
        <taxon>Embryophyta</taxon>
        <taxon>Tracheophyta</taxon>
        <taxon>Spermatophyta</taxon>
        <taxon>Magnoliopsida</taxon>
        <taxon>eudicotyledons</taxon>
        <taxon>Gunneridae</taxon>
        <taxon>Pentapetalae</taxon>
        <taxon>asterids</taxon>
        <taxon>lamiids</taxon>
        <taxon>Gentianales</taxon>
        <taxon>Rubiaceae</taxon>
        <taxon>Cinchonoideae</taxon>
        <taxon>Cinchoneae</taxon>
        <taxon>Cinchona</taxon>
    </lineage>
</organism>
<dbReference type="Pfam" id="PF02365">
    <property type="entry name" value="NAM"/>
    <property type="match status" value="1"/>
</dbReference>
<dbReference type="SUPFAM" id="SSF101941">
    <property type="entry name" value="NAC domain"/>
    <property type="match status" value="1"/>
</dbReference>
<reference evidence="8 9" key="1">
    <citation type="submission" date="2024-11" db="EMBL/GenBank/DDBJ databases">
        <title>A near-complete genome assembly of Cinchona calisaya.</title>
        <authorList>
            <person name="Lian D.C."/>
            <person name="Zhao X.W."/>
            <person name="Wei L."/>
        </authorList>
    </citation>
    <scope>NUCLEOTIDE SEQUENCE [LARGE SCALE GENOMIC DNA]</scope>
    <source>
        <tissue evidence="8">Nenye</tissue>
    </source>
</reference>
<protein>
    <recommendedName>
        <fullName evidence="7">NAC domain-containing protein</fullName>
    </recommendedName>
</protein>